<keyword evidence="2" id="KW-1185">Reference proteome</keyword>
<comment type="caution">
    <text evidence="1">The sequence shown here is derived from an EMBL/GenBank/DDBJ whole genome shotgun (WGS) entry which is preliminary data.</text>
</comment>
<reference evidence="1 2" key="1">
    <citation type="submission" date="2020-07" db="EMBL/GenBank/DDBJ databases">
        <title>Thermoactinomyces phylogeny.</title>
        <authorList>
            <person name="Dunlap C."/>
        </authorList>
    </citation>
    <scope>NUCLEOTIDE SEQUENCE [LARGE SCALE GENOMIC DNA]</scope>
    <source>
        <strain evidence="1 2">AMNI-1</strain>
    </source>
</reference>
<dbReference type="EMBL" id="JACEOL010000002">
    <property type="protein sequence ID" value="MBA4600973.1"/>
    <property type="molecule type" value="Genomic_DNA"/>
</dbReference>
<name>A0A7W1XPM2_9BACL</name>
<dbReference type="AlphaFoldDB" id="A0A7W1XPM2"/>
<dbReference type="Proteomes" id="UP000538292">
    <property type="component" value="Unassembled WGS sequence"/>
</dbReference>
<sequence length="48" mass="5682">MAKALAKALLFQPFWLDLKDRKLDLTGVEPEHRMYLNTRNNTMIARYS</sequence>
<organism evidence="1 2">
    <name type="scientific">Thermoactinomyces mirandus</name>
    <dbReference type="NCBI Taxonomy" id="2756294"/>
    <lineage>
        <taxon>Bacteria</taxon>
        <taxon>Bacillati</taxon>
        <taxon>Bacillota</taxon>
        <taxon>Bacilli</taxon>
        <taxon>Bacillales</taxon>
        <taxon>Thermoactinomycetaceae</taxon>
        <taxon>Thermoactinomyces</taxon>
    </lineage>
</organism>
<evidence type="ECO:0000313" key="1">
    <source>
        <dbReference type="EMBL" id="MBA4600973.1"/>
    </source>
</evidence>
<accession>A0A7W1XPM2</accession>
<protein>
    <submittedName>
        <fullName evidence="1">Uncharacterized protein</fullName>
    </submittedName>
</protein>
<dbReference type="RefSeq" id="WP_181736959.1">
    <property type="nucleotide sequence ID" value="NZ_JACEOL010000002.1"/>
</dbReference>
<evidence type="ECO:0000313" key="2">
    <source>
        <dbReference type="Proteomes" id="UP000538292"/>
    </source>
</evidence>
<gene>
    <name evidence="1" type="ORF">H2C83_01245</name>
</gene>
<proteinExistence type="predicted"/>